<proteinExistence type="predicted"/>
<accession>A0A1G2N027</accession>
<protein>
    <submittedName>
        <fullName evidence="1">Uncharacterized protein</fullName>
    </submittedName>
</protein>
<dbReference type="SUPFAM" id="SSF53335">
    <property type="entry name" value="S-adenosyl-L-methionine-dependent methyltransferases"/>
    <property type="match status" value="1"/>
</dbReference>
<dbReference type="Gene3D" id="3.40.50.150">
    <property type="entry name" value="Vaccinia Virus protein VP39"/>
    <property type="match status" value="1"/>
</dbReference>
<organism evidence="1 2">
    <name type="scientific">Candidatus Taylorbacteria bacterium RIFCSPHIGHO2_12_FULL_45_16</name>
    <dbReference type="NCBI Taxonomy" id="1802315"/>
    <lineage>
        <taxon>Bacteria</taxon>
        <taxon>Candidatus Tayloriibacteriota</taxon>
    </lineage>
</organism>
<name>A0A1G2N027_9BACT</name>
<evidence type="ECO:0000313" key="2">
    <source>
        <dbReference type="Proteomes" id="UP000178089"/>
    </source>
</evidence>
<reference evidence="1 2" key="1">
    <citation type="journal article" date="2016" name="Nat. Commun.">
        <title>Thousands of microbial genomes shed light on interconnected biogeochemical processes in an aquifer system.</title>
        <authorList>
            <person name="Anantharaman K."/>
            <person name="Brown C.T."/>
            <person name="Hug L.A."/>
            <person name="Sharon I."/>
            <person name="Castelle C.J."/>
            <person name="Probst A.J."/>
            <person name="Thomas B.C."/>
            <person name="Singh A."/>
            <person name="Wilkins M.J."/>
            <person name="Karaoz U."/>
            <person name="Brodie E.L."/>
            <person name="Williams K.H."/>
            <person name="Hubbard S.S."/>
            <person name="Banfield J.F."/>
        </authorList>
    </citation>
    <scope>NUCLEOTIDE SEQUENCE [LARGE SCALE GENOMIC DNA]</scope>
</reference>
<comment type="caution">
    <text evidence="1">The sequence shown here is derived from an EMBL/GenBank/DDBJ whole genome shotgun (WGS) entry which is preliminary data.</text>
</comment>
<dbReference type="InterPro" id="IPR029063">
    <property type="entry name" value="SAM-dependent_MTases_sf"/>
</dbReference>
<dbReference type="STRING" id="1802315.A3F51_00275"/>
<dbReference type="Pfam" id="PF13489">
    <property type="entry name" value="Methyltransf_23"/>
    <property type="match status" value="1"/>
</dbReference>
<dbReference type="Proteomes" id="UP000178089">
    <property type="component" value="Unassembled WGS sequence"/>
</dbReference>
<sequence length="209" mass="24082">MYIKVAKKMIKGQTILRIMMNYGLVRYNIHGKVVDIGGGRSPDYFSYMKVAPETVIVTIDGSINGIDLEKDFLPEADSQTDFAVCCNVLEHIYNYMFLIGEIKRILKPGGQLIGFVPFFINYHPDPHDYFRYTNEALKKILEGFKGIEIREVGVGPMCVGLNNIILYFPVFLRPVPFFFCYFIDKLWLKLRPDITSRYPLGYVFSAFKS</sequence>
<dbReference type="EMBL" id="MHRT01000004">
    <property type="protein sequence ID" value="OHA29460.1"/>
    <property type="molecule type" value="Genomic_DNA"/>
</dbReference>
<gene>
    <name evidence="1" type="ORF">A3F51_00275</name>
</gene>
<dbReference type="AlphaFoldDB" id="A0A1G2N027"/>
<evidence type="ECO:0000313" key="1">
    <source>
        <dbReference type="EMBL" id="OHA29460.1"/>
    </source>
</evidence>